<protein>
    <submittedName>
        <fullName evidence="2">Phage tail protein</fullName>
    </submittedName>
</protein>
<evidence type="ECO:0000313" key="3">
    <source>
        <dbReference type="EMBL" id="MDV3438763.1"/>
    </source>
</evidence>
<dbReference type="Proteomes" id="UP000515591">
    <property type="component" value="Chromosome"/>
</dbReference>
<gene>
    <name evidence="2" type="ORF">R0G64_04645</name>
    <name evidence="3" type="ORF">R0G64_04860</name>
    <name evidence="1" type="ORF">WP8S17C03_34080</name>
</gene>
<accession>A0A6S5RYS6</accession>
<dbReference type="EMBL" id="AP022213">
    <property type="protein sequence ID" value="BBT17359.1"/>
    <property type="molecule type" value="Genomic_DNA"/>
</dbReference>
<name>A0A6S5RYS6_9GAMM</name>
<evidence type="ECO:0000313" key="2">
    <source>
        <dbReference type="EMBL" id="MDV3438720.1"/>
    </source>
</evidence>
<dbReference type="Pfam" id="PF06763">
    <property type="entry name" value="Minor_tail_Z"/>
    <property type="match status" value="1"/>
</dbReference>
<dbReference type="EMBL" id="JAWJUL010000012">
    <property type="protein sequence ID" value="MDV3438720.1"/>
    <property type="molecule type" value="Genomic_DNA"/>
</dbReference>
<dbReference type="EMBL" id="JAWJUL010000012">
    <property type="protein sequence ID" value="MDV3438763.1"/>
    <property type="molecule type" value="Genomic_DNA"/>
</dbReference>
<proteinExistence type="predicted"/>
<reference evidence="2 5" key="2">
    <citation type="submission" date="2023-10" db="EMBL/GenBank/DDBJ databases">
        <title>Pseudomonas otitidis isolated from a paediatric patient with cystic fibrosis in Chile.</title>
        <authorList>
            <person name="Amsteins-Romero L."/>
            <person name="Opazo-Capurro A."/>
            <person name="Matus-Kohler M."/>
            <person name="Gonzalez-Rocha G."/>
        </authorList>
    </citation>
    <scope>NUCLEOTIDE SEQUENCE [LARGE SCALE GENOMIC DNA]</scope>
    <source>
        <strain evidence="2 5">P-714</strain>
    </source>
</reference>
<evidence type="ECO:0000313" key="5">
    <source>
        <dbReference type="Proteomes" id="UP001273935"/>
    </source>
</evidence>
<dbReference type="InterPro" id="IPR010633">
    <property type="entry name" value="Phage_lambda_GpZ"/>
</dbReference>
<keyword evidence="5" id="KW-1185">Reference proteome</keyword>
<organism evidence="1 4">
    <name type="scientific">Metapseudomonas otitidis</name>
    <dbReference type="NCBI Taxonomy" id="319939"/>
    <lineage>
        <taxon>Bacteria</taxon>
        <taxon>Pseudomonadati</taxon>
        <taxon>Pseudomonadota</taxon>
        <taxon>Gammaproteobacteria</taxon>
        <taxon>Pseudomonadales</taxon>
        <taxon>Pseudomonadaceae</taxon>
        <taxon>Metapseudomonas</taxon>
    </lineage>
</organism>
<sequence length="189" mass="21403">MAGYASFRLDVRGDDVLLQRIGVAPEKLRRAIQLALNTVGRNASTLSWRLILEEINLRPSYIRNEVNFIPATPEELRVVIYARKRGVSLSQFPHTRIYKPGKRGKPVMAGVRVNVGHDWTELVEGAFIARMGPAGGLIAQRRGQERLPLDVLHGPSPSQVLGNKLDDLRERTRPELERELERQLERITL</sequence>
<dbReference type="Proteomes" id="UP001273935">
    <property type="component" value="Unassembled WGS sequence"/>
</dbReference>
<evidence type="ECO:0000313" key="4">
    <source>
        <dbReference type="Proteomes" id="UP000515591"/>
    </source>
</evidence>
<reference evidence="1 4" key="1">
    <citation type="submission" date="2019-12" db="EMBL/GenBank/DDBJ databases">
        <title>complete genome sequences of Pseudomonas otitidis str. WP8-S17-CRE-03 isolated from wastewater treatment plant effluent.</title>
        <authorList>
            <person name="Sekizuka T."/>
            <person name="Itokawa K."/>
            <person name="Yatsu K."/>
            <person name="Inamine Y."/>
            <person name="Kuroda M."/>
        </authorList>
    </citation>
    <scope>NUCLEOTIDE SEQUENCE [LARGE SCALE GENOMIC DNA]</scope>
    <source>
        <strain evidence="1 4">WP8-S17-CRE-03</strain>
    </source>
</reference>
<evidence type="ECO:0000313" key="1">
    <source>
        <dbReference type="EMBL" id="BBT17359.1"/>
    </source>
</evidence>
<dbReference type="AlphaFoldDB" id="A0A6S5RYS6"/>
<dbReference type="RefSeq" id="WP_182850369.1">
    <property type="nucleotide sequence ID" value="NZ_AP022213.1"/>
</dbReference>